<sequence length="124" mass="13399">MPMGNARCHVDHGFACVKNVYGQSNVKTVGTLALVVNGSSSMNAGGFYPAKTASSKTEGLTCYFGKDLDRLHVLSGVLCVNAGISFHTIRDAIYLFAMDTRDKEKEAGDTEGGEKTVDRRRLCF</sequence>
<evidence type="ECO:0000313" key="3">
    <source>
        <dbReference type="Proteomes" id="UP000828390"/>
    </source>
</evidence>
<name>A0A9D4CTB6_DREPO</name>
<evidence type="ECO:0000313" key="2">
    <source>
        <dbReference type="EMBL" id="KAH3733063.1"/>
    </source>
</evidence>
<comment type="caution">
    <text evidence="2">The sequence shown here is derived from an EMBL/GenBank/DDBJ whole genome shotgun (WGS) entry which is preliminary data.</text>
</comment>
<gene>
    <name evidence="2" type="ORF">DPMN_039487</name>
</gene>
<dbReference type="AlphaFoldDB" id="A0A9D4CTB6"/>
<organism evidence="2 3">
    <name type="scientific">Dreissena polymorpha</name>
    <name type="common">Zebra mussel</name>
    <name type="synonym">Mytilus polymorpha</name>
    <dbReference type="NCBI Taxonomy" id="45954"/>
    <lineage>
        <taxon>Eukaryota</taxon>
        <taxon>Metazoa</taxon>
        <taxon>Spiralia</taxon>
        <taxon>Lophotrochozoa</taxon>
        <taxon>Mollusca</taxon>
        <taxon>Bivalvia</taxon>
        <taxon>Autobranchia</taxon>
        <taxon>Heteroconchia</taxon>
        <taxon>Euheterodonta</taxon>
        <taxon>Imparidentia</taxon>
        <taxon>Neoheterodontei</taxon>
        <taxon>Myida</taxon>
        <taxon>Dreissenoidea</taxon>
        <taxon>Dreissenidae</taxon>
        <taxon>Dreissena</taxon>
    </lineage>
</organism>
<dbReference type="Proteomes" id="UP000828390">
    <property type="component" value="Unassembled WGS sequence"/>
</dbReference>
<feature type="region of interest" description="Disordered" evidence="1">
    <location>
        <begin position="104"/>
        <end position="124"/>
    </location>
</feature>
<dbReference type="EMBL" id="JAIWYP010000011">
    <property type="protein sequence ID" value="KAH3733063.1"/>
    <property type="molecule type" value="Genomic_DNA"/>
</dbReference>
<evidence type="ECO:0000256" key="1">
    <source>
        <dbReference type="SAM" id="MobiDB-lite"/>
    </source>
</evidence>
<proteinExistence type="predicted"/>
<reference evidence="2" key="2">
    <citation type="submission" date="2020-11" db="EMBL/GenBank/DDBJ databases">
        <authorList>
            <person name="McCartney M.A."/>
            <person name="Auch B."/>
            <person name="Kono T."/>
            <person name="Mallez S."/>
            <person name="Becker A."/>
            <person name="Gohl D.M."/>
            <person name="Silverstein K.A.T."/>
            <person name="Koren S."/>
            <person name="Bechman K.B."/>
            <person name="Herman A."/>
            <person name="Abrahante J.E."/>
            <person name="Garbe J."/>
        </authorList>
    </citation>
    <scope>NUCLEOTIDE SEQUENCE</scope>
    <source>
        <strain evidence="2">Duluth1</strain>
        <tissue evidence="2">Whole animal</tissue>
    </source>
</reference>
<protein>
    <submittedName>
        <fullName evidence="2">Uncharacterized protein</fullName>
    </submittedName>
</protein>
<accession>A0A9D4CTB6</accession>
<keyword evidence="3" id="KW-1185">Reference proteome</keyword>
<reference evidence="2" key="1">
    <citation type="journal article" date="2019" name="bioRxiv">
        <title>The Genome of the Zebra Mussel, Dreissena polymorpha: A Resource for Invasive Species Research.</title>
        <authorList>
            <person name="McCartney M.A."/>
            <person name="Auch B."/>
            <person name="Kono T."/>
            <person name="Mallez S."/>
            <person name="Zhang Y."/>
            <person name="Obille A."/>
            <person name="Becker A."/>
            <person name="Abrahante J.E."/>
            <person name="Garbe J."/>
            <person name="Badalamenti J.P."/>
            <person name="Herman A."/>
            <person name="Mangelson H."/>
            <person name="Liachko I."/>
            <person name="Sullivan S."/>
            <person name="Sone E.D."/>
            <person name="Koren S."/>
            <person name="Silverstein K.A.T."/>
            <person name="Beckman K.B."/>
            <person name="Gohl D.M."/>
        </authorList>
    </citation>
    <scope>NUCLEOTIDE SEQUENCE</scope>
    <source>
        <strain evidence="2">Duluth1</strain>
        <tissue evidence="2">Whole animal</tissue>
    </source>
</reference>